<feature type="domain" description="Low molecular weight protein antigen 6 PH" evidence="2">
    <location>
        <begin position="67"/>
        <end position="112"/>
    </location>
</feature>
<accession>A0ABP9P7H2</accession>
<evidence type="ECO:0000259" key="2">
    <source>
        <dbReference type="Pfam" id="PF10756"/>
    </source>
</evidence>
<organism evidence="3 4">
    <name type="scientific">Prosthecobacter algae</name>
    <dbReference type="NCBI Taxonomy" id="1144682"/>
    <lineage>
        <taxon>Bacteria</taxon>
        <taxon>Pseudomonadati</taxon>
        <taxon>Verrucomicrobiota</taxon>
        <taxon>Verrucomicrobiia</taxon>
        <taxon>Verrucomicrobiales</taxon>
        <taxon>Verrucomicrobiaceae</taxon>
        <taxon>Prosthecobacter</taxon>
    </lineage>
</organism>
<dbReference type="InterPro" id="IPR019692">
    <property type="entry name" value="CFP-6_PH"/>
</dbReference>
<keyword evidence="1" id="KW-0812">Transmembrane</keyword>
<feature type="transmembrane region" description="Helical" evidence="1">
    <location>
        <begin position="39"/>
        <end position="61"/>
    </location>
</feature>
<evidence type="ECO:0000256" key="1">
    <source>
        <dbReference type="SAM" id="Phobius"/>
    </source>
</evidence>
<name>A0ABP9P7H2_9BACT</name>
<keyword evidence="1" id="KW-0472">Membrane</keyword>
<dbReference type="Pfam" id="PF10756">
    <property type="entry name" value="bPH_6"/>
    <property type="match status" value="1"/>
</dbReference>
<comment type="caution">
    <text evidence="3">The sequence shown here is derived from an EMBL/GenBank/DDBJ whole genome shotgun (WGS) entry which is preliminary data.</text>
</comment>
<evidence type="ECO:0000313" key="3">
    <source>
        <dbReference type="EMBL" id="GAA5140433.1"/>
    </source>
</evidence>
<keyword evidence="1" id="KW-1133">Transmembrane helix</keyword>
<protein>
    <recommendedName>
        <fullName evidence="2">Low molecular weight protein antigen 6 PH domain-containing protein</fullName>
    </recommendedName>
</protein>
<dbReference type="Proteomes" id="UP001499852">
    <property type="component" value="Unassembled WGS sequence"/>
</dbReference>
<dbReference type="RefSeq" id="WP_345736526.1">
    <property type="nucleotide sequence ID" value="NZ_BAABIA010000004.1"/>
</dbReference>
<sequence>MKTKFSHSPLIHLLALGLTVFFGWMAYRSSVDHFVRGGFPLRVVMVGGCGLLSLLVLGLYLRSGINRFVVEEDGLRIRRLGHSTFHPWSEIRRIQLNQPLHYLVIHGPDRALAFTSTDYFPRIMDFVRAIHQRSRCELSPLLAETLASQPMRTETQIVMASPDISR</sequence>
<feature type="transmembrane region" description="Helical" evidence="1">
    <location>
        <begin position="9"/>
        <end position="27"/>
    </location>
</feature>
<gene>
    <name evidence="3" type="ORF">GCM10023213_23040</name>
</gene>
<reference evidence="4" key="1">
    <citation type="journal article" date="2019" name="Int. J. Syst. Evol. Microbiol.">
        <title>The Global Catalogue of Microorganisms (GCM) 10K type strain sequencing project: providing services to taxonomists for standard genome sequencing and annotation.</title>
        <authorList>
            <consortium name="The Broad Institute Genomics Platform"/>
            <consortium name="The Broad Institute Genome Sequencing Center for Infectious Disease"/>
            <person name="Wu L."/>
            <person name="Ma J."/>
        </authorList>
    </citation>
    <scope>NUCLEOTIDE SEQUENCE [LARGE SCALE GENOMIC DNA]</scope>
    <source>
        <strain evidence="4">JCM 18053</strain>
    </source>
</reference>
<dbReference type="EMBL" id="BAABIA010000004">
    <property type="protein sequence ID" value="GAA5140433.1"/>
    <property type="molecule type" value="Genomic_DNA"/>
</dbReference>
<keyword evidence="4" id="KW-1185">Reference proteome</keyword>
<evidence type="ECO:0000313" key="4">
    <source>
        <dbReference type="Proteomes" id="UP001499852"/>
    </source>
</evidence>
<proteinExistence type="predicted"/>